<dbReference type="AlphaFoldDB" id="A0A1G9D3B8"/>
<evidence type="ECO:0000313" key="2">
    <source>
        <dbReference type="EMBL" id="SDK58399.1"/>
    </source>
</evidence>
<reference evidence="3" key="1">
    <citation type="submission" date="2016-10" db="EMBL/GenBank/DDBJ databases">
        <authorList>
            <person name="Varghese N."/>
            <person name="Submissions S."/>
        </authorList>
    </citation>
    <scope>NUCLEOTIDE SEQUENCE [LARGE SCALE GENOMIC DNA]</scope>
    <source>
        <strain evidence="3">B4,CECT 8067,JCM 17497</strain>
    </source>
</reference>
<dbReference type="SUPFAM" id="SSF52218">
    <property type="entry name" value="Flavoproteins"/>
    <property type="match status" value="1"/>
</dbReference>
<dbReference type="PROSITE" id="PS50902">
    <property type="entry name" value="FLAVODOXIN_LIKE"/>
    <property type="match status" value="1"/>
</dbReference>
<feature type="domain" description="Flavodoxin-like" evidence="1">
    <location>
        <begin position="4"/>
        <end position="134"/>
    </location>
</feature>
<dbReference type="RefSeq" id="WP_217636380.1">
    <property type="nucleotide sequence ID" value="NZ_FNFE01000005.1"/>
</dbReference>
<dbReference type="InterPro" id="IPR026816">
    <property type="entry name" value="Flavodoxin_dom"/>
</dbReference>
<name>A0A1G9D3B8_9EURY</name>
<dbReference type="InterPro" id="IPR008254">
    <property type="entry name" value="Flavodoxin/NO_synth"/>
</dbReference>
<dbReference type="PANTHER" id="PTHR38030">
    <property type="entry name" value="PROTOPORPHYRINOGEN IX DEHYDROGENASE [MENAQUINONE]"/>
    <property type="match status" value="1"/>
</dbReference>
<keyword evidence="3" id="KW-1185">Reference proteome</keyword>
<gene>
    <name evidence="2" type="ORF">SAMN04515672_3413</name>
</gene>
<proteinExistence type="predicted"/>
<dbReference type="STRING" id="1095776.SAMN04515672_3413"/>
<dbReference type="InterPro" id="IPR029039">
    <property type="entry name" value="Flavoprotein-like_sf"/>
</dbReference>
<evidence type="ECO:0000313" key="3">
    <source>
        <dbReference type="Proteomes" id="UP000198882"/>
    </source>
</evidence>
<dbReference type="Gene3D" id="3.40.50.360">
    <property type="match status" value="1"/>
</dbReference>
<sequence>MASFLVLYGTSEGQTEKVVTRIGDVLIDRGHEATTVNASEISPEFAIDDFDAILVGASIYTGKHQTSVREFVTAHRNTLATKPTAFFQGSLSSTGEVREVQAAGYVEEFIEATDWQPDRIALFGSALGTRSTVS</sequence>
<evidence type="ECO:0000259" key="1">
    <source>
        <dbReference type="PROSITE" id="PS50902"/>
    </source>
</evidence>
<dbReference type="GO" id="GO:0010181">
    <property type="term" value="F:FMN binding"/>
    <property type="evidence" value="ECO:0007669"/>
    <property type="project" value="InterPro"/>
</dbReference>
<dbReference type="OrthoDB" id="103611at2157"/>
<protein>
    <submittedName>
        <fullName evidence="2">Flavodoxin domain-containing protein</fullName>
    </submittedName>
</protein>
<dbReference type="Pfam" id="PF12724">
    <property type="entry name" value="Flavodoxin_5"/>
    <property type="match status" value="1"/>
</dbReference>
<accession>A0A1G9D3B8</accession>
<dbReference type="InterPro" id="IPR052200">
    <property type="entry name" value="Protoporphyrinogen_IX_DH"/>
</dbReference>
<dbReference type="GO" id="GO:0070819">
    <property type="term" value="F:menaquinone-dependent protoporphyrinogen oxidase activity"/>
    <property type="evidence" value="ECO:0007669"/>
    <property type="project" value="TreeGrafter"/>
</dbReference>
<organism evidence="2 3">
    <name type="scientific">Natronorubrum texcoconense</name>
    <dbReference type="NCBI Taxonomy" id="1095776"/>
    <lineage>
        <taxon>Archaea</taxon>
        <taxon>Methanobacteriati</taxon>
        <taxon>Methanobacteriota</taxon>
        <taxon>Stenosarchaea group</taxon>
        <taxon>Halobacteria</taxon>
        <taxon>Halobacteriales</taxon>
        <taxon>Natrialbaceae</taxon>
        <taxon>Natronorubrum</taxon>
    </lineage>
</organism>
<dbReference type="EMBL" id="FNFE01000005">
    <property type="protein sequence ID" value="SDK58399.1"/>
    <property type="molecule type" value="Genomic_DNA"/>
</dbReference>
<dbReference type="GO" id="GO:0006783">
    <property type="term" value="P:heme biosynthetic process"/>
    <property type="evidence" value="ECO:0007669"/>
    <property type="project" value="TreeGrafter"/>
</dbReference>
<dbReference type="PANTHER" id="PTHR38030:SF2">
    <property type="entry name" value="PROTOPORPHYRINOGEN IX DEHYDROGENASE [QUINONE]"/>
    <property type="match status" value="1"/>
</dbReference>
<dbReference type="Proteomes" id="UP000198882">
    <property type="component" value="Unassembled WGS sequence"/>
</dbReference>